<gene>
    <name evidence="8" type="ORF">BTO32_09520</name>
</gene>
<comment type="caution">
    <text evidence="8">The sequence shown here is derived from an EMBL/GenBank/DDBJ whole genome shotgun (WGS) entry which is preliminary data.</text>
</comment>
<dbReference type="InterPro" id="IPR051452">
    <property type="entry name" value="Diverse_Oxidoreductases"/>
</dbReference>
<evidence type="ECO:0000313" key="8">
    <source>
        <dbReference type="EMBL" id="ONF43878.1"/>
    </source>
</evidence>
<evidence type="ECO:0000256" key="1">
    <source>
        <dbReference type="ARBA" id="ARBA00022714"/>
    </source>
</evidence>
<dbReference type="PROSITE" id="PS00197">
    <property type="entry name" value="2FE2S_FER_1"/>
    <property type="match status" value="1"/>
</dbReference>
<evidence type="ECO:0000256" key="3">
    <source>
        <dbReference type="ARBA" id="ARBA00023002"/>
    </source>
</evidence>
<dbReference type="PANTHER" id="PTHR44379">
    <property type="entry name" value="OXIDOREDUCTASE WITH IRON-SULFUR SUBUNIT"/>
    <property type="match status" value="1"/>
</dbReference>
<dbReference type="InterPro" id="IPR012675">
    <property type="entry name" value="Beta-grasp_dom_sf"/>
</dbReference>
<dbReference type="Pfam" id="PF00111">
    <property type="entry name" value="Fer2"/>
    <property type="match status" value="1"/>
</dbReference>
<dbReference type="PROSITE" id="PS51085">
    <property type="entry name" value="2FE2S_FER_2"/>
    <property type="match status" value="1"/>
</dbReference>
<accession>A0A1V2DT51</accession>
<dbReference type="STRING" id="135739.BTO32_09520"/>
<dbReference type="Gene3D" id="3.10.20.30">
    <property type="match status" value="1"/>
</dbReference>
<keyword evidence="4" id="KW-0408">Iron</keyword>
<feature type="domain" description="2Fe-2S ferredoxin-type" evidence="7">
    <location>
        <begin position="8"/>
        <end position="84"/>
    </location>
</feature>
<keyword evidence="2" id="KW-0479">Metal-binding</keyword>
<sequence>MIPTGETQSLSFRLNGQPLAVEVPPATSLLDLLRGPGGLTSVRAGCRIGRCGACTVLLDGRSVPACLVPAWRLEGRRVDTVEGLARDPHYQAVASALTWESALQCGYCTPGIVLSLVSCLRNETEPDRDRLAEALAGNLCRCTGYGGLRRALERLAPGRPRASHFSDPSDPTPGGSS</sequence>
<keyword evidence="1" id="KW-0001">2Fe-2S</keyword>
<name>A0A1V2DT51_9GAMM</name>
<feature type="region of interest" description="Disordered" evidence="6">
    <location>
        <begin position="157"/>
        <end position="177"/>
    </location>
</feature>
<dbReference type="GO" id="GO:0051537">
    <property type="term" value="F:2 iron, 2 sulfur cluster binding"/>
    <property type="evidence" value="ECO:0007669"/>
    <property type="project" value="UniProtKB-KW"/>
</dbReference>
<evidence type="ECO:0000256" key="5">
    <source>
        <dbReference type="ARBA" id="ARBA00023014"/>
    </source>
</evidence>
<dbReference type="PANTHER" id="PTHR44379:SF5">
    <property type="entry name" value="OXIDOREDUCTASE WITH IRON-SULFUR SUBUNIT"/>
    <property type="match status" value="1"/>
</dbReference>
<dbReference type="AlphaFoldDB" id="A0A1V2DT51"/>
<dbReference type="InterPro" id="IPR006058">
    <property type="entry name" value="2Fe2S_fd_BS"/>
</dbReference>
<dbReference type="Proteomes" id="UP000189339">
    <property type="component" value="Unassembled WGS sequence"/>
</dbReference>
<keyword evidence="3" id="KW-0560">Oxidoreductase</keyword>
<dbReference type="InterPro" id="IPR002888">
    <property type="entry name" value="2Fe-2S-bd"/>
</dbReference>
<dbReference type="GO" id="GO:0046872">
    <property type="term" value="F:metal ion binding"/>
    <property type="evidence" value="ECO:0007669"/>
    <property type="project" value="UniProtKB-KW"/>
</dbReference>
<organism evidence="8 9">
    <name type="scientific">Marinobacter lutaoensis</name>
    <dbReference type="NCBI Taxonomy" id="135739"/>
    <lineage>
        <taxon>Bacteria</taxon>
        <taxon>Pseudomonadati</taxon>
        <taxon>Pseudomonadota</taxon>
        <taxon>Gammaproteobacteria</taxon>
        <taxon>Pseudomonadales</taxon>
        <taxon>Marinobacteraceae</taxon>
        <taxon>Marinobacter</taxon>
    </lineage>
</organism>
<keyword evidence="5" id="KW-0411">Iron-sulfur</keyword>
<dbReference type="InterPro" id="IPR036010">
    <property type="entry name" value="2Fe-2S_ferredoxin-like_sf"/>
</dbReference>
<dbReference type="GO" id="GO:0016491">
    <property type="term" value="F:oxidoreductase activity"/>
    <property type="evidence" value="ECO:0007669"/>
    <property type="project" value="UniProtKB-KW"/>
</dbReference>
<dbReference type="SUPFAM" id="SSF47741">
    <property type="entry name" value="CO dehydrogenase ISP C-domain like"/>
    <property type="match status" value="1"/>
</dbReference>
<dbReference type="InterPro" id="IPR001041">
    <property type="entry name" value="2Fe-2S_ferredoxin-type"/>
</dbReference>
<dbReference type="EMBL" id="MSCW01000006">
    <property type="protein sequence ID" value="ONF43878.1"/>
    <property type="molecule type" value="Genomic_DNA"/>
</dbReference>
<dbReference type="RefSeq" id="WP_076724398.1">
    <property type="nucleotide sequence ID" value="NZ_JABWTC010000013.1"/>
</dbReference>
<reference evidence="8 9" key="1">
    <citation type="submission" date="2016-12" db="EMBL/GenBank/DDBJ databases">
        <title>Marinobacter lutaoensis whole genome sequencing.</title>
        <authorList>
            <person name="Verma A."/>
            <person name="Krishnamurthi S."/>
        </authorList>
    </citation>
    <scope>NUCLEOTIDE SEQUENCE [LARGE SCALE GENOMIC DNA]</scope>
    <source>
        <strain evidence="8 9">T5054</strain>
    </source>
</reference>
<evidence type="ECO:0000313" key="9">
    <source>
        <dbReference type="Proteomes" id="UP000189339"/>
    </source>
</evidence>
<evidence type="ECO:0000256" key="4">
    <source>
        <dbReference type="ARBA" id="ARBA00023004"/>
    </source>
</evidence>
<feature type="compositionally biased region" description="Low complexity" evidence="6">
    <location>
        <begin position="166"/>
        <end position="177"/>
    </location>
</feature>
<dbReference type="Pfam" id="PF01799">
    <property type="entry name" value="Fer2_2"/>
    <property type="match status" value="1"/>
</dbReference>
<evidence type="ECO:0000256" key="2">
    <source>
        <dbReference type="ARBA" id="ARBA00022723"/>
    </source>
</evidence>
<dbReference type="CDD" id="cd00207">
    <property type="entry name" value="fer2"/>
    <property type="match status" value="1"/>
</dbReference>
<evidence type="ECO:0000259" key="7">
    <source>
        <dbReference type="PROSITE" id="PS51085"/>
    </source>
</evidence>
<proteinExistence type="predicted"/>
<dbReference type="Gene3D" id="1.10.150.120">
    <property type="entry name" value="[2Fe-2S]-binding domain"/>
    <property type="match status" value="1"/>
</dbReference>
<evidence type="ECO:0000256" key="6">
    <source>
        <dbReference type="SAM" id="MobiDB-lite"/>
    </source>
</evidence>
<protein>
    <recommendedName>
        <fullName evidence="7">2Fe-2S ferredoxin-type domain-containing protein</fullName>
    </recommendedName>
</protein>
<keyword evidence="9" id="KW-1185">Reference proteome</keyword>
<dbReference type="SUPFAM" id="SSF54292">
    <property type="entry name" value="2Fe-2S ferredoxin-like"/>
    <property type="match status" value="1"/>
</dbReference>
<dbReference type="OrthoDB" id="9775084at2"/>
<dbReference type="InterPro" id="IPR036884">
    <property type="entry name" value="2Fe-2S-bd_dom_sf"/>
</dbReference>